<feature type="transmembrane region" description="Helical" evidence="7">
    <location>
        <begin position="408"/>
        <end position="426"/>
    </location>
</feature>
<proteinExistence type="inferred from homology"/>
<feature type="transmembrane region" description="Helical" evidence="7">
    <location>
        <begin position="234"/>
        <end position="258"/>
    </location>
</feature>
<dbReference type="InterPro" id="IPR004324">
    <property type="entry name" value="FBT"/>
</dbReference>
<evidence type="ECO:0008006" key="10">
    <source>
        <dbReference type="Google" id="ProtNLM"/>
    </source>
</evidence>
<feature type="transmembrane region" description="Helical" evidence="7">
    <location>
        <begin position="109"/>
        <end position="133"/>
    </location>
</feature>
<evidence type="ECO:0000313" key="8">
    <source>
        <dbReference type="EMBL" id="ERM94812.1"/>
    </source>
</evidence>
<evidence type="ECO:0000256" key="3">
    <source>
        <dbReference type="ARBA" id="ARBA00022448"/>
    </source>
</evidence>
<evidence type="ECO:0000256" key="4">
    <source>
        <dbReference type="ARBA" id="ARBA00022692"/>
    </source>
</evidence>
<dbReference type="Pfam" id="PF03092">
    <property type="entry name" value="BT1"/>
    <property type="match status" value="1"/>
</dbReference>
<keyword evidence="9" id="KW-1185">Reference proteome</keyword>
<keyword evidence="3" id="KW-0813">Transport</keyword>
<dbReference type="HOGENOM" id="CLU_018563_0_0_1"/>
<dbReference type="AlphaFoldDB" id="W1NG92"/>
<gene>
    <name evidence="8" type="ORF">AMTR_s00011p00267400</name>
</gene>
<keyword evidence="6 7" id="KW-0472">Membrane</keyword>
<evidence type="ECO:0000256" key="2">
    <source>
        <dbReference type="ARBA" id="ARBA00007015"/>
    </source>
</evidence>
<dbReference type="GO" id="GO:0008517">
    <property type="term" value="F:folic acid transmembrane transporter activity"/>
    <property type="evidence" value="ECO:0000318"/>
    <property type="project" value="GO_Central"/>
</dbReference>
<dbReference type="OMA" id="SMYTIVF"/>
<dbReference type="Proteomes" id="UP000017836">
    <property type="component" value="Unassembled WGS sequence"/>
</dbReference>
<comment type="similarity">
    <text evidence="2">Belongs to the major facilitator superfamily. Folate-biopterin transporter (TC 2.A.71) family.</text>
</comment>
<dbReference type="EMBL" id="KI397507">
    <property type="protein sequence ID" value="ERM94812.1"/>
    <property type="molecule type" value="Genomic_DNA"/>
</dbReference>
<dbReference type="Gramene" id="ERM94812">
    <property type="protein sequence ID" value="ERM94812"/>
    <property type="gene ID" value="AMTR_s00011p00267400"/>
</dbReference>
<sequence length="433" mass="46853">MVSENGKPLIPLLGLGFFVQGFRCFPWLAINFFLKDTLGVAPSTLQLLQNSANLPMVGKPIYGLVSDAVYIRGEHRLPYIAIGGFLQAVSWLSIALLPDSSISILTLSLLLLLSNLGASIAEVANDALVAVAGKQPEHARKHLKPARKQPSGELQSFVWMAGSAGGVIGNLLGGLFLSYFSPKLMFLLFGLLLSLQLLTTLTISEASLNLPKNPKTGIRNQFSNLMGALEKPEIALSVAWFSASFALVPILTGSMFFYQTHYLKVDPSTVGLSKVVGQMAILIGSMIYNRRLKSLSPRKLIVSVQLLIAACMFSDWLFVKRVYNQIGICDGVYVVLFSGLFEALFQFKVLPFSVLLAQLCPPGCEGSLMAFVMSSLAMATIVGGYLGVGLASWVGISENDFGGLPQGILIQALCTVVPVFWSHWISEPSRKED</sequence>
<dbReference type="PANTHER" id="PTHR31585:SF2">
    <property type="entry name" value="FOLATE-BIOPTERIN TRANSPORTER 7-RELATED"/>
    <property type="match status" value="1"/>
</dbReference>
<dbReference type="GO" id="GO:0016020">
    <property type="term" value="C:membrane"/>
    <property type="evidence" value="ECO:0007669"/>
    <property type="project" value="UniProtKB-SubCell"/>
</dbReference>
<keyword evidence="4 7" id="KW-0812">Transmembrane</keyword>
<evidence type="ECO:0000256" key="1">
    <source>
        <dbReference type="ARBA" id="ARBA00004141"/>
    </source>
</evidence>
<evidence type="ECO:0000256" key="6">
    <source>
        <dbReference type="ARBA" id="ARBA00023136"/>
    </source>
</evidence>
<organism evidence="8 9">
    <name type="scientific">Amborella trichopoda</name>
    <dbReference type="NCBI Taxonomy" id="13333"/>
    <lineage>
        <taxon>Eukaryota</taxon>
        <taxon>Viridiplantae</taxon>
        <taxon>Streptophyta</taxon>
        <taxon>Embryophyta</taxon>
        <taxon>Tracheophyta</taxon>
        <taxon>Spermatophyta</taxon>
        <taxon>Magnoliopsida</taxon>
        <taxon>Amborellales</taxon>
        <taxon>Amborellaceae</taxon>
        <taxon>Amborella</taxon>
    </lineage>
</organism>
<feature type="transmembrane region" description="Helical" evidence="7">
    <location>
        <begin position="154"/>
        <end position="178"/>
    </location>
</feature>
<evidence type="ECO:0000256" key="7">
    <source>
        <dbReference type="SAM" id="Phobius"/>
    </source>
</evidence>
<dbReference type="InterPro" id="IPR036259">
    <property type="entry name" value="MFS_trans_sf"/>
</dbReference>
<dbReference type="KEGG" id="atr:18422699"/>
<dbReference type="OrthoDB" id="1923497at2759"/>
<feature type="transmembrane region" description="Helical" evidence="7">
    <location>
        <begin position="331"/>
        <end position="356"/>
    </location>
</feature>
<name>W1NG92_AMBTC</name>
<dbReference type="Gene3D" id="1.20.1250.20">
    <property type="entry name" value="MFS general substrate transporter like domains"/>
    <property type="match status" value="1"/>
</dbReference>
<reference evidence="9" key="1">
    <citation type="journal article" date="2013" name="Science">
        <title>The Amborella genome and the evolution of flowering plants.</title>
        <authorList>
            <consortium name="Amborella Genome Project"/>
        </authorList>
    </citation>
    <scope>NUCLEOTIDE SEQUENCE [LARGE SCALE GENOMIC DNA]</scope>
</reference>
<protein>
    <recommendedName>
        <fullName evidence="10">Major facilitator superfamily (MFS) profile domain-containing protein</fullName>
    </recommendedName>
</protein>
<dbReference type="PANTHER" id="PTHR31585">
    <property type="entry name" value="FOLATE-BIOPTERIN TRANSPORTER 1, CHLOROPLASTIC"/>
    <property type="match status" value="1"/>
</dbReference>
<dbReference type="NCBIfam" id="TIGR00788">
    <property type="entry name" value="fbt"/>
    <property type="match status" value="1"/>
</dbReference>
<dbReference type="eggNOG" id="ENOG502QSTI">
    <property type="taxonomic scope" value="Eukaryota"/>
</dbReference>
<feature type="transmembrane region" description="Helical" evidence="7">
    <location>
        <begin position="12"/>
        <end position="34"/>
    </location>
</feature>
<feature type="transmembrane region" description="Helical" evidence="7">
    <location>
        <begin position="77"/>
        <end position="97"/>
    </location>
</feature>
<comment type="subcellular location">
    <subcellularLocation>
        <location evidence="1">Membrane</location>
        <topology evidence="1">Multi-pass membrane protein</topology>
    </subcellularLocation>
</comment>
<dbReference type="GO" id="GO:0098838">
    <property type="term" value="P:folate transmembrane transport"/>
    <property type="evidence" value="ECO:0000318"/>
    <property type="project" value="GO_Central"/>
</dbReference>
<accession>W1NG92</accession>
<keyword evidence="5 7" id="KW-1133">Transmembrane helix</keyword>
<evidence type="ECO:0000313" key="9">
    <source>
        <dbReference type="Proteomes" id="UP000017836"/>
    </source>
</evidence>
<evidence type="ECO:0000256" key="5">
    <source>
        <dbReference type="ARBA" id="ARBA00022989"/>
    </source>
</evidence>
<dbReference type="SUPFAM" id="SSF103473">
    <property type="entry name" value="MFS general substrate transporter"/>
    <property type="match status" value="1"/>
</dbReference>
<feature type="transmembrane region" description="Helical" evidence="7">
    <location>
        <begin position="368"/>
        <end position="396"/>
    </location>
</feature>
<feature type="transmembrane region" description="Helical" evidence="7">
    <location>
        <begin position="184"/>
        <end position="203"/>
    </location>
</feature>
<dbReference type="InterPro" id="IPR039309">
    <property type="entry name" value="BT1"/>
</dbReference>
<feature type="transmembrane region" description="Helical" evidence="7">
    <location>
        <begin position="300"/>
        <end position="319"/>
    </location>
</feature>